<dbReference type="GO" id="GO:0033617">
    <property type="term" value="P:mitochondrial respiratory chain complex IV assembly"/>
    <property type="evidence" value="ECO:0007669"/>
    <property type="project" value="InterPro"/>
</dbReference>
<evidence type="ECO:0000256" key="5">
    <source>
        <dbReference type="ARBA" id="ARBA00022792"/>
    </source>
</evidence>
<feature type="transmembrane region" description="Helical" evidence="10">
    <location>
        <begin position="73"/>
        <end position="93"/>
    </location>
</feature>
<keyword evidence="4 10" id="KW-0812">Transmembrane</keyword>
<sequence length="176" mass="19926">MTSSQGDSVPSNRDGIVGGGGEWTQYLPETFGIRKSVQKSPFRWCVKESLMWGIATGTGMGIHRLRMGSHPVFALHVAFGTSLLVCVPSYYFCFRTRENKEKVIEMMMAANDFRHGDEMPEPVAMEEHPFLEPKAKETLDKEFRAQLKDRKDWQKPPSASERDPSKIFEEVPKGGQ</sequence>
<protein>
    <recommendedName>
        <fullName evidence="3">Cytochrome c oxidase assembly protein COX20, mitochondrial</fullName>
    </recommendedName>
</protein>
<proteinExistence type="inferred from homology"/>
<gene>
    <name evidence="11" type="ORF">ASEP1449_LOCUS19847</name>
</gene>
<evidence type="ECO:0000256" key="1">
    <source>
        <dbReference type="ARBA" id="ARBA00004273"/>
    </source>
</evidence>
<evidence type="ECO:0000256" key="10">
    <source>
        <dbReference type="SAM" id="Phobius"/>
    </source>
</evidence>
<feature type="region of interest" description="Disordered" evidence="9">
    <location>
        <begin position="147"/>
        <end position="176"/>
    </location>
</feature>
<organism evidence="11">
    <name type="scientific">Attheya septentrionalis</name>
    <dbReference type="NCBI Taxonomy" id="420275"/>
    <lineage>
        <taxon>Eukaryota</taxon>
        <taxon>Sar</taxon>
        <taxon>Stramenopiles</taxon>
        <taxon>Ochrophyta</taxon>
        <taxon>Bacillariophyta</taxon>
        <taxon>Coscinodiscophyceae</taxon>
        <taxon>Chaetocerotophycidae</taxon>
        <taxon>Chaetocerotales</taxon>
        <taxon>Attheyaceae</taxon>
        <taxon>Attheya</taxon>
    </lineage>
</organism>
<evidence type="ECO:0000256" key="3">
    <source>
        <dbReference type="ARBA" id="ARBA00017689"/>
    </source>
</evidence>
<keyword evidence="7" id="KW-0496">Mitochondrion</keyword>
<dbReference type="GO" id="GO:0005743">
    <property type="term" value="C:mitochondrial inner membrane"/>
    <property type="evidence" value="ECO:0007669"/>
    <property type="project" value="UniProtKB-SubCell"/>
</dbReference>
<evidence type="ECO:0000256" key="2">
    <source>
        <dbReference type="ARBA" id="ARBA00009575"/>
    </source>
</evidence>
<evidence type="ECO:0000256" key="6">
    <source>
        <dbReference type="ARBA" id="ARBA00022989"/>
    </source>
</evidence>
<dbReference type="AlphaFoldDB" id="A0A7S2URH8"/>
<keyword evidence="6 10" id="KW-1133">Transmembrane helix</keyword>
<comment type="subcellular location">
    <subcellularLocation>
        <location evidence="1">Mitochondrion inner membrane</location>
    </subcellularLocation>
</comment>
<feature type="compositionally biased region" description="Polar residues" evidence="9">
    <location>
        <begin position="1"/>
        <end position="11"/>
    </location>
</feature>
<keyword evidence="5" id="KW-0999">Mitochondrion inner membrane</keyword>
<keyword evidence="8 10" id="KW-0472">Membrane</keyword>
<name>A0A7S2URH8_9STRA</name>
<dbReference type="EMBL" id="HBHQ01029261">
    <property type="protein sequence ID" value="CAD9828012.1"/>
    <property type="molecule type" value="Transcribed_RNA"/>
</dbReference>
<evidence type="ECO:0000256" key="7">
    <source>
        <dbReference type="ARBA" id="ARBA00023128"/>
    </source>
</evidence>
<dbReference type="Pfam" id="PF12597">
    <property type="entry name" value="Cox20"/>
    <property type="match status" value="1"/>
</dbReference>
<dbReference type="InterPro" id="IPR022533">
    <property type="entry name" value="Cox20"/>
</dbReference>
<evidence type="ECO:0000256" key="8">
    <source>
        <dbReference type="ARBA" id="ARBA00023136"/>
    </source>
</evidence>
<evidence type="ECO:0000256" key="4">
    <source>
        <dbReference type="ARBA" id="ARBA00022692"/>
    </source>
</evidence>
<comment type="similarity">
    <text evidence="2">Belongs to the COX20 family.</text>
</comment>
<reference evidence="11" key="1">
    <citation type="submission" date="2021-01" db="EMBL/GenBank/DDBJ databases">
        <authorList>
            <person name="Corre E."/>
            <person name="Pelletier E."/>
            <person name="Niang G."/>
            <person name="Scheremetjew M."/>
            <person name="Finn R."/>
            <person name="Kale V."/>
            <person name="Holt S."/>
            <person name="Cochrane G."/>
            <person name="Meng A."/>
            <person name="Brown T."/>
            <person name="Cohen L."/>
        </authorList>
    </citation>
    <scope>NUCLEOTIDE SEQUENCE</scope>
    <source>
        <strain evidence="11">CCMP2084</strain>
    </source>
</reference>
<accession>A0A7S2URH8</accession>
<evidence type="ECO:0000256" key="9">
    <source>
        <dbReference type="SAM" id="MobiDB-lite"/>
    </source>
</evidence>
<feature type="region of interest" description="Disordered" evidence="9">
    <location>
        <begin position="1"/>
        <end position="20"/>
    </location>
</feature>
<evidence type="ECO:0000313" key="11">
    <source>
        <dbReference type="EMBL" id="CAD9828012.1"/>
    </source>
</evidence>